<organism evidence="2 3">
    <name type="scientific">Thiohalocapsa halophila</name>
    <dbReference type="NCBI Taxonomy" id="69359"/>
    <lineage>
        <taxon>Bacteria</taxon>
        <taxon>Pseudomonadati</taxon>
        <taxon>Pseudomonadota</taxon>
        <taxon>Gammaproteobacteria</taxon>
        <taxon>Chromatiales</taxon>
        <taxon>Chromatiaceae</taxon>
        <taxon>Thiohalocapsa</taxon>
    </lineage>
</organism>
<protein>
    <recommendedName>
        <fullName evidence="1">Abortive phage infection protein C-terminal domain-containing protein</fullName>
    </recommendedName>
</protein>
<keyword evidence="3" id="KW-1185">Reference proteome</keyword>
<sequence>MTPLDDSQLDLLKRELETEYVPHLPPIQSSTTAPNDIKKKNLSRALSAYALAQVCEITAQQAAASVVDDFDDGGVDAIYWHQATDTLYLVQGKLKKGADFKLDEALKFGQGISKLLAQELSSLNLHVQNRRTDIETAIEDAAKVSALVVFVGGQISTQAREALNATLGREAANDERVDTTLQVLNSAALANRLRQAKAWQTVNVELYISNSAQIGSGRKAYIGVAALTDLARFHQQYGDALYDKNIRTFLGRKSAVNKSIATSLRSWPADFFFLNNGVTVLCELIDPKGKARNSGQGRKFKLRGLSVINGAQTISSAAGFIRDNPTADLSDARIAVTLIQADTEGDFSKSVTRARNHQNPVRIADFVSLDGEQERLRQEIAYLGIRYIYKAGTQALASTASIHVGEAAKALAMFSPDPRVAVWAKQEPAALVDSSSDLYRRLFPSTLSAHELVNAVHYFRYVECRMLQEEQQSSGDRERKIYRHGLYALAWMLAKRVKDERKKIGVFDAGKLETQLSQPFDSLRQRLVTHLTSGSLTCGPLAFFRNSSFVLPALEALAVEEFGLASDAAISHLRPQVDPQVGYPKRLFDYVISRAPQIGGLS</sequence>
<accession>A0ABS1CFG7</accession>
<feature type="domain" description="Abortive phage infection protein C-terminal" evidence="1">
    <location>
        <begin position="243"/>
        <end position="500"/>
    </location>
</feature>
<name>A0ABS1CFG7_9GAMM</name>
<dbReference type="InterPro" id="IPR018891">
    <property type="entry name" value="AIPR_C"/>
</dbReference>
<dbReference type="RefSeq" id="WP_200235676.1">
    <property type="nucleotide sequence ID" value="NZ_NRRV01000014.1"/>
</dbReference>
<dbReference type="EMBL" id="NRRV01000014">
    <property type="protein sequence ID" value="MBK1630625.1"/>
    <property type="molecule type" value="Genomic_DNA"/>
</dbReference>
<proteinExistence type="predicted"/>
<evidence type="ECO:0000259" key="1">
    <source>
        <dbReference type="Pfam" id="PF10592"/>
    </source>
</evidence>
<evidence type="ECO:0000313" key="2">
    <source>
        <dbReference type="EMBL" id="MBK1630625.1"/>
    </source>
</evidence>
<dbReference type="Pfam" id="PF10592">
    <property type="entry name" value="AIPR"/>
    <property type="match status" value="1"/>
</dbReference>
<gene>
    <name evidence="2" type="ORF">CKO31_07680</name>
</gene>
<reference evidence="2 3" key="1">
    <citation type="journal article" date="2020" name="Microorganisms">
        <title>Osmotic Adaptation and Compatible Solute Biosynthesis of Phototrophic Bacteria as Revealed from Genome Analyses.</title>
        <authorList>
            <person name="Imhoff J.F."/>
            <person name="Rahn T."/>
            <person name="Kunzel S."/>
            <person name="Keller A."/>
            <person name="Neulinger S.C."/>
        </authorList>
    </citation>
    <scope>NUCLEOTIDE SEQUENCE [LARGE SCALE GENOMIC DNA]</scope>
    <source>
        <strain evidence="2 3">DSM 6210</strain>
    </source>
</reference>
<comment type="caution">
    <text evidence="2">The sequence shown here is derived from an EMBL/GenBank/DDBJ whole genome shotgun (WGS) entry which is preliminary data.</text>
</comment>
<dbReference type="Proteomes" id="UP000748752">
    <property type="component" value="Unassembled WGS sequence"/>
</dbReference>
<evidence type="ECO:0000313" key="3">
    <source>
        <dbReference type="Proteomes" id="UP000748752"/>
    </source>
</evidence>